<comment type="caution">
    <text evidence="2">The sequence shown here is derived from an EMBL/GenBank/DDBJ whole genome shotgun (WGS) entry which is preliminary data.</text>
</comment>
<dbReference type="Pfam" id="PF00069">
    <property type="entry name" value="Pkinase"/>
    <property type="match status" value="1"/>
</dbReference>
<dbReference type="InterPro" id="IPR008271">
    <property type="entry name" value="Ser/Thr_kinase_AS"/>
</dbReference>
<dbReference type="InterPro" id="IPR051681">
    <property type="entry name" value="Ser/Thr_Kinases-Pseudokinases"/>
</dbReference>
<name>A0A2A4YNY7_UNCAE</name>
<accession>A0A2A4YNY7</accession>
<dbReference type="PANTHER" id="PTHR44329:SF260">
    <property type="entry name" value="PROTEIN KINASE DOMAIN-CONTAINING PROTEIN"/>
    <property type="match status" value="1"/>
</dbReference>
<feature type="domain" description="Protein kinase" evidence="1">
    <location>
        <begin position="1"/>
        <end position="181"/>
    </location>
</feature>
<dbReference type="InterPro" id="IPR000719">
    <property type="entry name" value="Prot_kinase_dom"/>
</dbReference>
<reference evidence="3" key="1">
    <citation type="submission" date="2017-08" db="EMBL/GenBank/DDBJ databases">
        <title>A dynamic microbial community with high functional redundancy inhabits the cold, oxic subseafloor aquifer.</title>
        <authorList>
            <person name="Tully B.J."/>
            <person name="Wheat C.G."/>
            <person name="Glazer B.T."/>
            <person name="Huber J.A."/>
        </authorList>
    </citation>
    <scope>NUCLEOTIDE SEQUENCE [LARGE SCALE GENOMIC DNA]</scope>
</reference>
<dbReference type="Gene3D" id="1.10.510.10">
    <property type="entry name" value="Transferase(Phosphotransferase) domain 1"/>
    <property type="match status" value="1"/>
</dbReference>
<dbReference type="AlphaFoldDB" id="A0A2A4YNY7"/>
<sequence>MQNAASGLAYLHEEGFLHRDVKPENILVFEDVEKLADLESVHSLDVFKQGCYGTLYYLPKEVMKCEVVSNDPKQLKSIDVYAYGMSIFMLLKQEQYTSPFLSDINDNTKLGKYTNELSFVMAAAEHPELTKVHLDPLLDAKKVARLDEAGELRALMTACLRGNPNARPSFDDIVHRLEASD</sequence>
<dbReference type="SUPFAM" id="SSF56112">
    <property type="entry name" value="Protein kinase-like (PK-like)"/>
    <property type="match status" value="1"/>
</dbReference>
<evidence type="ECO:0000259" key="1">
    <source>
        <dbReference type="PROSITE" id="PS50011"/>
    </source>
</evidence>
<dbReference type="GO" id="GO:0005524">
    <property type="term" value="F:ATP binding"/>
    <property type="evidence" value="ECO:0007669"/>
    <property type="project" value="InterPro"/>
</dbReference>
<dbReference type="InterPro" id="IPR011009">
    <property type="entry name" value="Kinase-like_dom_sf"/>
</dbReference>
<dbReference type="EMBL" id="NVUU01000001">
    <property type="protein sequence ID" value="PCI96199.1"/>
    <property type="molecule type" value="Genomic_DNA"/>
</dbReference>
<evidence type="ECO:0000313" key="3">
    <source>
        <dbReference type="Proteomes" id="UP000217838"/>
    </source>
</evidence>
<organism evidence="2 3">
    <name type="scientific">Aerophobetes bacterium</name>
    <dbReference type="NCBI Taxonomy" id="2030807"/>
    <lineage>
        <taxon>Bacteria</taxon>
        <taxon>Candidatus Aerophobota</taxon>
    </lineage>
</organism>
<dbReference type="GO" id="GO:0004674">
    <property type="term" value="F:protein serine/threonine kinase activity"/>
    <property type="evidence" value="ECO:0007669"/>
    <property type="project" value="TreeGrafter"/>
</dbReference>
<gene>
    <name evidence="2" type="ORF">COB11_00065</name>
</gene>
<proteinExistence type="predicted"/>
<evidence type="ECO:0000313" key="2">
    <source>
        <dbReference type="EMBL" id="PCI96199.1"/>
    </source>
</evidence>
<dbReference type="PROSITE" id="PS00108">
    <property type="entry name" value="PROTEIN_KINASE_ST"/>
    <property type="match status" value="1"/>
</dbReference>
<dbReference type="PROSITE" id="PS50011">
    <property type="entry name" value="PROTEIN_KINASE_DOM"/>
    <property type="match status" value="1"/>
</dbReference>
<dbReference type="Proteomes" id="UP000217838">
    <property type="component" value="Unassembled WGS sequence"/>
</dbReference>
<protein>
    <recommendedName>
        <fullName evidence="1">Protein kinase domain-containing protein</fullName>
    </recommendedName>
</protein>
<dbReference type="PANTHER" id="PTHR44329">
    <property type="entry name" value="SERINE/THREONINE-PROTEIN KINASE TNNI3K-RELATED"/>
    <property type="match status" value="1"/>
</dbReference>